<dbReference type="InterPro" id="IPR001650">
    <property type="entry name" value="Helicase_C-like"/>
</dbReference>
<keyword evidence="3" id="KW-0540">Nuclease</keyword>
<comment type="similarity">
    <text evidence="1">In the N-terminal section; belongs to the CRISPR-associated nuclease Cas3-HD family.</text>
</comment>
<dbReference type="Pfam" id="PF00270">
    <property type="entry name" value="DEAD"/>
    <property type="match status" value="1"/>
</dbReference>
<proteinExistence type="inferred from homology"/>
<reference evidence="12 13" key="1">
    <citation type="submission" date="2024-09" db="EMBL/GenBank/DDBJ databases">
        <authorList>
            <person name="Sun Q."/>
            <person name="Mori K."/>
        </authorList>
    </citation>
    <scope>NUCLEOTIDE SEQUENCE [LARGE SCALE GENOMIC DNA]</scope>
    <source>
        <strain evidence="12 13">CICC 10874</strain>
    </source>
</reference>
<evidence type="ECO:0000256" key="2">
    <source>
        <dbReference type="ARBA" id="ARBA00009046"/>
    </source>
</evidence>
<dbReference type="Pfam" id="PF18019">
    <property type="entry name" value="Cas3_HD"/>
    <property type="match status" value="1"/>
</dbReference>
<dbReference type="NCBIfam" id="TIGR01596">
    <property type="entry name" value="cas3_HD"/>
    <property type="match status" value="1"/>
</dbReference>
<dbReference type="InterPro" id="IPR027417">
    <property type="entry name" value="P-loop_NTPase"/>
</dbReference>
<evidence type="ECO:0000256" key="7">
    <source>
        <dbReference type="ARBA" id="ARBA00022806"/>
    </source>
</evidence>
<evidence type="ECO:0000256" key="1">
    <source>
        <dbReference type="ARBA" id="ARBA00006847"/>
    </source>
</evidence>
<evidence type="ECO:0000256" key="8">
    <source>
        <dbReference type="ARBA" id="ARBA00022840"/>
    </source>
</evidence>
<dbReference type="InterPro" id="IPR006474">
    <property type="entry name" value="Helicase_Cas3_CRISPR-ass_core"/>
</dbReference>
<evidence type="ECO:0000256" key="5">
    <source>
        <dbReference type="ARBA" id="ARBA00022741"/>
    </source>
</evidence>
<evidence type="ECO:0000313" key="12">
    <source>
        <dbReference type="EMBL" id="MFC0673206.1"/>
    </source>
</evidence>
<feature type="domain" description="Helicase ATP-binding" evidence="10">
    <location>
        <begin position="318"/>
        <end position="527"/>
    </location>
</feature>
<keyword evidence="8" id="KW-0067">ATP-binding</keyword>
<keyword evidence="6" id="KW-0378">Hydrolase</keyword>
<keyword evidence="7" id="KW-0347">Helicase</keyword>
<evidence type="ECO:0000256" key="3">
    <source>
        <dbReference type="ARBA" id="ARBA00022722"/>
    </source>
</evidence>
<comment type="caution">
    <text evidence="12">The sequence shown here is derived from an EMBL/GenBank/DDBJ whole genome shotgun (WGS) entry which is preliminary data.</text>
</comment>
<dbReference type="PROSITE" id="PS51643">
    <property type="entry name" value="HD_CAS3"/>
    <property type="match status" value="1"/>
</dbReference>
<dbReference type="RefSeq" id="WP_376978590.1">
    <property type="nucleotide sequence ID" value="NZ_JBHLSV010000004.1"/>
</dbReference>
<dbReference type="SMART" id="SM00487">
    <property type="entry name" value="DEXDc"/>
    <property type="match status" value="1"/>
</dbReference>
<evidence type="ECO:0000259" key="10">
    <source>
        <dbReference type="PROSITE" id="PS51192"/>
    </source>
</evidence>
<name>A0ABV6R897_9MICO</name>
<keyword evidence="9" id="KW-0051">Antiviral defense</keyword>
<dbReference type="Pfam" id="PF22590">
    <property type="entry name" value="Cas3-like_C_2"/>
    <property type="match status" value="1"/>
</dbReference>
<dbReference type="InterPro" id="IPR014001">
    <property type="entry name" value="Helicase_ATP-bd"/>
</dbReference>
<dbReference type="SUPFAM" id="SSF52540">
    <property type="entry name" value="P-loop containing nucleoside triphosphate hydrolases"/>
    <property type="match status" value="1"/>
</dbReference>
<dbReference type="InterPro" id="IPR006483">
    <property type="entry name" value="CRISPR-assoc_Cas3_HD"/>
</dbReference>
<accession>A0ABV6R897</accession>
<evidence type="ECO:0000256" key="4">
    <source>
        <dbReference type="ARBA" id="ARBA00022723"/>
    </source>
</evidence>
<dbReference type="Proteomes" id="UP001589793">
    <property type="component" value="Unassembled WGS sequence"/>
</dbReference>
<organism evidence="12 13">
    <name type="scientific">Brachybacterium hainanense</name>
    <dbReference type="NCBI Taxonomy" id="1541174"/>
    <lineage>
        <taxon>Bacteria</taxon>
        <taxon>Bacillati</taxon>
        <taxon>Actinomycetota</taxon>
        <taxon>Actinomycetes</taxon>
        <taxon>Micrococcales</taxon>
        <taxon>Dermabacteraceae</taxon>
        <taxon>Brachybacterium</taxon>
    </lineage>
</organism>
<protein>
    <submittedName>
        <fullName evidence="12">CRISPR-associated helicase Cas3</fullName>
    </submittedName>
</protein>
<dbReference type="InterPro" id="IPR054712">
    <property type="entry name" value="Cas3-like_dom"/>
</dbReference>
<dbReference type="CDD" id="cd09641">
    <property type="entry name" value="Cas3''_I"/>
    <property type="match status" value="1"/>
</dbReference>
<dbReference type="InterPro" id="IPR041372">
    <property type="entry name" value="Cas3_C"/>
</dbReference>
<dbReference type="InterPro" id="IPR050547">
    <property type="entry name" value="DEAD_box_RNA_helicases"/>
</dbReference>
<gene>
    <name evidence="12" type="primary">cas3</name>
    <name evidence="12" type="ORF">ACFFF6_04465</name>
</gene>
<dbReference type="Pfam" id="PF18395">
    <property type="entry name" value="Cas3_C"/>
    <property type="match status" value="1"/>
</dbReference>
<evidence type="ECO:0000256" key="6">
    <source>
        <dbReference type="ARBA" id="ARBA00022801"/>
    </source>
</evidence>
<feature type="domain" description="HD Cas3-type" evidence="11">
    <location>
        <begin position="35"/>
        <end position="247"/>
    </location>
</feature>
<keyword evidence="13" id="KW-1185">Reference proteome</keyword>
<evidence type="ECO:0000259" key="11">
    <source>
        <dbReference type="PROSITE" id="PS51643"/>
    </source>
</evidence>
<dbReference type="SMART" id="SM00490">
    <property type="entry name" value="HELICc"/>
    <property type="match status" value="1"/>
</dbReference>
<evidence type="ECO:0000313" key="13">
    <source>
        <dbReference type="Proteomes" id="UP001589793"/>
    </source>
</evidence>
<dbReference type="PANTHER" id="PTHR47963">
    <property type="entry name" value="DEAD-BOX ATP-DEPENDENT RNA HELICASE 47, MITOCHONDRIAL"/>
    <property type="match status" value="1"/>
</dbReference>
<dbReference type="Gene3D" id="3.40.50.300">
    <property type="entry name" value="P-loop containing nucleotide triphosphate hydrolases"/>
    <property type="match status" value="2"/>
</dbReference>
<dbReference type="PANTHER" id="PTHR47963:SF9">
    <property type="entry name" value="CRISPR-ASSOCIATED ENDONUCLEASE_HELICASE CAS3"/>
    <property type="match status" value="1"/>
</dbReference>
<dbReference type="InterPro" id="IPR038257">
    <property type="entry name" value="CRISPR-assoc_Cas3_HD_sf"/>
</dbReference>
<dbReference type="InterPro" id="IPR011545">
    <property type="entry name" value="DEAD/DEAH_box_helicase_dom"/>
</dbReference>
<evidence type="ECO:0000256" key="9">
    <source>
        <dbReference type="ARBA" id="ARBA00023118"/>
    </source>
</evidence>
<dbReference type="EMBL" id="JBHLSV010000004">
    <property type="protein sequence ID" value="MFC0673206.1"/>
    <property type="molecule type" value="Genomic_DNA"/>
</dbReference>
<keyword evidence="4" id="KW-0479">Metal-binding</keyword>
<keyword evidence="5" id="KW-0547">Nucleotide-binding</keyword>
<comment type="similarity">
    <text evidence="2">In the central section; belongs to the CRISPR-associated helicase Cas3 family.</text>
</comment>
<dbReference type="Gene3D" id="1.10.3210.30">
    <property type="match status" value="1"/>
</dbReference>
<dbReference type="NCBIfam" id="TIGR01587">
    <property type="entry name" value="cas3_core"/>
    <property type="match status" value="1"/>
</dbReference>
<dbReference type="PROSITE" id="PS51192">
    <property type="entry name" value="HELICASE_ATP_BIND_1"/>
    <property type="match status" value="1"/>
</dbReference>
<sequence length="951" mass="104434">MTAPPISVDDLRHCLSDAARSFWAKSGDDRARETGDEPWLALPQHMLDSYGVARHLWVHWAPFSVRSRISAALEMPDEDAGTVVAWLAGVHDIGKAVLSFQGQLQPRPGFENFLQRLQDAGLPIQMPWVERNGPAVQHALASRVLVRDWLIREGLPSRTGRIADRLSEIVDAHHGAPSREGRRTRADLVIQTYDGAWAATHQELLDFVADLSGIRGVLPRLRERRRKPLNASGQSLITGLVIMADWIASNADHFPLTIDGLAGERAEACMADFELTRPWRATPPGSHDEALDEHLRDRFRWPASHRARPVQRAAAQAAAALRGSGLLIIEAPTGEGKTEAALTAAEILGASCGAGGIMVAAPTMATADGLFRRVLDWARRAGGDEATSLFLAHSKNMLNRDYRDLTPREVGIDEDSTTAQPDGAVIASQWLSGRKKGILANVTVGTVDQVLIMALQAKHSMLRHLGLAGKVIVIDEVHAYDTYMSEYLATALRWLSRYRVPVVLLSATLPVAQKTLLVEAYRSELSHEPLDELSTEYPLITSVSAQGVHETVVPQRSSDLEASLSTIDDGLTALADRLQQETTDGGCVLIICNTVHRAQDVYRYLEDVFPGDVELHHAAFLASERARKETTLREVLGPQARRGDGRPHRRFVVATQVAEQSLDIDVDLLVTDIAPMDLLIQRIGRLHRHERPADDRPRNLQHPQVLIRGIISPETPEFDGGALAVYGEEMLLATLAALQDGPLEHGFTRPDDIAALVHRTYSDAPPIPADWSDAWDAAVRTAHEERDSARKRSGTYRIPPPAAAASLDSLFAYQRESIDTAAGEEKGFAQVRDSDPTVEVIPILAMDGGWYRPLVGGAGTDLNPDLEPPRRVALDLAAATVRLPSRFTRCDPHLEEVLDQLEPLTPRGWQQSTWLKGQLALPLDAQHRITVRGRILAYDAALGLHEVEGDE</sequence>